<evidence type="ECO:0000256" key="1">
    <source>
        <dbReference type="ARBA" id="ARBA00008857"/>
    </source>
</evidence>
<dbReference type="EMBL" id="FPHR01000013">
    <property type="protein sequence ID" value="SFV76941.1"/>
    <property type="molecule type" value="Genomic_DNA"/>
</dbReference>
<dbReference type="Gene3D" id="1.10.150.130">
    <property type="match status" value="1"/>
</dbReference>
<dbReference type="PROSITE" id="PS51898">
    <property type="entry name" value="TYR_RECOMBINASE"/>
    <property type="match status" value="1"/>
</dbReference>
<dbReference type="InterPro" id="IPR038488">
    <property type="entry name" value="Integrase_DNA-bd_sf"/>
</dbReference>
<dbReference type="Pfam" id="PF00589">
    <property type="entry name" value="Phage_integrase"/>
    <property type="match status" value="1"/>
</dbReference>
<name>A0A1W1D8J0_9ZZZZ</name>
<feature type="domain" description="Tyr recombinase" evidence="7">
    <location>
        <begin position="211"/>
        <end position="389"/>
    </location>
</feature>
<dbReference type="InterPro" id="IPR025166">
    <property type="entry name" value="Integrase_DNA_bind_dom"/>
</dbReference>
<evidence type="ECO:0000259" key="7">
    <source>
        <dbReference type="PROSITE" id="PS51898"/>
    </source>
</evidence>
<dbReference type="InterPro" id="IPR011010">
    <property type="entry name" value="DNA_brk_join_enz"/>
</dbReference>
<dbReference type="GO" id="GO:0015074">
    <property type="term" value="P:DNA integration"/>
    <property type="evidence" value="ECO:0007669"/>
    <property type="project" value="UniProtKB-KW"/>
</dbReference>
<sequence>MPNLSVRILDKLPNAAKGKRDVYHDDKVKGLSVRVTSSGYKSFIVRKKKNGKDSLTTVGHYPTMTVEQARVKARSLLSLFDSGIIPKQREQEQQTQKITLRQVYLDYVKSRGTNLKENTKKGYESAYNNYLNQWSNTPIAEITRDMVEKKHRAITKQSPTRANTVMRQLRAYFNYAMGEYEDGSGNPIFIHNPVSRLSHIKAWNREKRKQTVIKTYDLKKWYDTVMELPQHQFNNKKPNTAEVCRDLFLFILFTGLRRREASTLMWSNIDFKDHSLTIEDTKNHEAHSLPLTPFLLEVLERRKSDSPYIFQGTTPDKPLNDPKKQLEKVRQISGVYFNLHDLRRTFITIAESLDINTYALKQLLNHKDQRDVTGGYIITDMERLREPMNKITDYILEQVK</sequence>
<evidence type="ECO:0000313" key="9">
    <source>
        <dbReference type="EMBL" id="SFV76941.1"/>
    </source>
</evidence>
<keyword evidence="6" id="KW-1160">Virus entry into host cell</keyword>
<accession>A0A1W1D8J0</accession>
<organism evidence="9">
    <name type="scientific">hydrothermal vent metagenome</name>
    <dbReference type="NCBI Taxonomy" id="652676"/>
    <lineage>
        <taxon>unclassified sequences</taxon>
        <taxon>metagenomes</taxon>
        <taxon>ecological metagenomes</taxon>
    </lineage>
</organism>
<gene>
    <name evidence="9" type="ORF">MNB_SUP05-4-583</name>
</gene>
<dbReference type="InterPro" id="IPR010998">
    <property type="entry name" value="Integrase_recombinase_N"/>
</dbReference>
<dbReference type="GO" id="GO:0046718">
    <property type="term" value="P:symbiont entry into host cell"/>
    <property type="evidence" value="ECO:0007669"/>
    <property type="project" value="UniProtKB-KW"/>
</dbReference>
<dbReference type="Gene3D" id="1.10.443.10">
    <property type="entry name" value="Intergrase catalytic core"/>
    <property type="match status" value="1"/>
</dbReference>
<dbReference type="AlphaFoldDB" id="A0A1W1D8J0"/>
<keyword evidence="5" id="KW-1179">Viral genome integration</keyword>
<proteinExistence type="inferred from homology"/>
<dbReference type="InterPro" id="IPR044068">
    <property type="entry name" value="CB"/>
</dbReference>
<dbReference type="PANTHER" id="PTHR30629">
    <property type="entry name" value="PROPHAGE INTEGRASE"/>
    <property type="match status" value="1"/>
</dbReference>
<dbReference type="InterPro" id="IPR050808">
    <property type="entry name" value="Phage_Integrase"/>
</dbReference>
<reference evidence="9" key="1">
    <citation type="submission" date="2016-10" db="EMBL/GenBank/DDBJ databases">
        <authorList>
            <person name="de Groot N.N."/>
        </authorList>
    </citation>
    <scope>NUCLEOTIDE SEQUENCE</scope>
</reference>
<dbReference type="GO" id="GO:0044826">
    <property type="term" value="P:viral genome integration into host DNA"/>
    <property type="evidence" value="ECO:0007669"/>
    <property type="project" value="UniProtKB-KW"/>
</dbReference>
<evidence type="ECO:0000256" key="3">
    <source>
        <dbReference type="ARBA" id="ARBA00023125"/>
    </source>
</evidence>
<dbReference type="GO" id="GO:0075713">
    <property type="term" value="P:establishment of integrated proviral latency"/>
    <property type="evidence" value="ECO:0007669"/>
    <property type="project" value="UniProtKB-KW"/>
</dbReference>
<comment type="similarity">
    <text evidence="1">Belongs to the 'phage' integrase family.</text>
</comment>
<dbReference type="PROSITE" id="PS51900">
    <property type="entry name" value="CB"/>
    <property type="match status" value="1"/>
</dbReference>
<evidence type="ECO:0000256" key="2">
    <source>
        <dbReference type="ARBA" id="ARBA00022908"/>
    </source>
</evidence>
<evidence type="ECO:0000256" key="5">
    <source>
        <dbReference type="ARBA" id="ARBA00023195"/>
    </source>
</evidence>
<dbReference type="Pfam" id="PF13356">
    <property type="entry name" value="Arm-DNA-bind_3"/>
    <property type="match status" value="1"/>
</dbReference>
<evidence type="ECO:0000259" key="8">
    <source>
        <dbReference type="PROSITE" id="PS51900"/>
    </source>
</evidence>
<dbReference type="PANTHER" id="PTHR30629:SF2">
    <property type="entry name" value="PROPHAGE INTEGRASE INTS-RELATED"/>
    <property type="match status" value="1"/>
</dbReference>
<dbReference type="Gene3D" id="3.30.160.390">
    <property type="entry name" value="Integrase, DNA-binding domain"/>
    <property type="match status" value="1"/>
</dbReference>
<keyword evidence="4" id="KW-0233">DNA recombination</keyword>
<dbReference type="GO" id="GO:0003677">
    <property type="term" value="F:DNA binding"/>
    <property type="evidence" value="ECO:0007669"/>
    <property type="project" value="UniProtKB-KW"/>
</dbReference>
<dbReference type="InterPro" id="IPR002104">
    <property type="entry name" value="Integrase_catalytic"/>
</dbReference>
<dbReference type="SUPFAM" id="SSF56349">
    <property type="entry name" value="DNA breaking-rejoining enzymes"/>
    <property type="match status" value="1"/>
</dbReference>
<protein>
    <submittedName>
        <fullName evidence="9">Phage related integrase</fullName>
    </submittedName>
</protein>
<evidence type="ECO:0000256" key="6">
    <source>
        <dbReference type="ARBA" id="ARBA00023296"/>
    </source>
</evidence>
<dbReference type="InterPro" id="IPR013762">
    <property type="entry name" value="Integrase-like_cat_sf"/>
</dbReference>
<evidence type="ECO:0000256" key="4">
    <source>
        <dbReference type="ARBA" id="ARBA00023172"/>
    </source>
</evidence>
<dbReference type="GO" id="GO:0006310">
    <property type="term" value="P:DNA recombination"/>
    <property type="evidence" value="ECO:0007669"/>
    <property type="project" value="UniProtKB-KW"/>
</dbReference>
<keyword evidence="2" id="KW-0229">DNA integration</keyword>
<keyword evidence="3" id="KW-0238">DNA-binding</keyword>
<feature type="domain" description="Core-binding (CB)" evidence="8">
    <location>
        <begin position="95"/>
        <end position="177"/>
    </location>
</feature>